<name>A0A0K0G5X4_STRVS</name>
<evidence type="ECO:0000313" key="1">
    <source>
        <dbReference type="Proteomes" id="UP000035680"/>
    </source>
</evidence>
<protein>
    <submittedName>
        <fullName evidence="2">DUF4371 domain-containing protein</fullName>
    </submittedName>
</protein>
<accession>A0A0K0G5X4</accession>
<proteinExistence type="predicted"/>
<reference evidence="1" key="1">
    <citation type="submission" date="2014-07" db="EMBL/GenBank/DDBJ databases">
        <authorList>
            <person name="Martin A.A"/>
            <person name="De Silva N."/>
        </authorList>
    </citation>
    <scope>NUCLEOTIDE SEQUENCE</scope>
</reference>
<dbReference type="Proteomes" id="UP000035680">
    <property type="component" value="Unassembled WGS sequence"/>
</dbReference>
<evidence type="ECO:0000313" key="2">
    <source>
        <dbReference type="WBParaSite" id="SVE_2015000.1"/>
    </source>
</evidence>
<organism evidence="1 2">
    <name type="scientific">Strongyloides venezuelensis</name>
    <name type="common">Threadworm</name>
    <dbReference type="NCBI Taxonomy" id="75913"/>
    <lineage>
        <taxon>Eukaryota</taxon>
        <taxon>Metazoa</taxon>
        <taxon>Ecdysozoa</taxon>
        <taxon>Nematoda</taxon>
        <taxon>Chromadorea</taxon>
        <taxon>Rhabditida</taxon>
        <taxon>Tylenchina</taxon>
        <taxon>Panagrolaimomorpha</taxon>
        <taxon>Strongyloidoidea</taxon>
        <taxon>Strongyloididae</taxon>
        <taxon>Strongyloides</taxon>
    </lineage>
</organism>
<sequence>MEALCSINTTGRVTLFVEVSPEDQILQYMWKIYFKKSICWSCMKVLCTLDQDAKISECKLWELSARMILLDGRCYRQFRDCSYNKLLDSKSDKRVGNFKGTIKCSLVIELKEFISIITSQIVGLYNKLSVYLKKSVYHNVLEIVSSDAKGESSNFLLLRCFKDREKYE</sequence>
<dbReference type="WBParaSite" id="SVE_2015000.1">
    <property type="protein sequence ID" value="SVE_2015000.1"/>
    <property type="gene ID" value="SVE_2015000"/>
</dbReference>
<reference evidence="2" key="2">
    <citation type="submission" date="2015-08" db="UniProtKB">
        <authorList>
            <consortium name="WormBaseParasite"/>
        </authorList>
    </citation>
    <scope>IDENTIFICATION</scope>
</reference>
<dbReference type="AlphaFoldDB" id="A0A0K0G5X4"/>
<keyword evidence="1" id="KW-1185">Reference proteome</keyword>